<accession>A0A540VNQ1</accession>
<organism evidence="12 13">
    <name type="scientific">Spiribacter salinus</name>
    <dbReference type="NCBI Taxonomy" id="1335746"/>
    <lineage>
        <taxon>Bacteria</taxon>
        <taxon>Pseudomonadati</taxon>
        <taxon>Pseudomonadota</taxon>
        <taxon>Gammaproteobacteria</taxon>
        <taxon>Chromatiales</taxon>
        <taxon>Ectothiorhodospiraceae</taxon>
        <taxon>Spiribacter</taxon>
    </lineage>
</organism>
<evidence type="ECO:0000259" key="10">
    <source>
        <dbReference type="PROSITE" id="PS50893"/>
    </source>
</evidence>
<dbReference type="Pfam" id="PF00005">
    <property type="entry name" value="ABC_tran"/>
    <property type="match status" value="1"/>
</dbReference>
<dbReference type="InterPro" id="IPR011527">
    <property type="entry name" value="ABC1_TM_dom"/>
</dbReference>
<evidence type="ECO:0000256" key="8">
    <source>
        <dbReference type="ARBA" id="ARBA00023136"/>
    </source>
</evidence>
<dbReference type="Gene3D" id="3.40.50.300">
    <property type="entry name" value="P-loop containing nucleotide triphosphate hydrolases"/>
    <property type="match status" value="1"/>
</dbReference>
<dbReference type="GO" id="GO:0005524">
    <property type="term" value="F:ATP binding"/>
    <property type="evidence" value="ECO:0007669"/>
    <property type="project" value="UniProtKB-KW"/>
</dbReference>
<dbReference type="GO" id="GO:0140359">
    <property type="term" value="F:ABC-type transporter activity"/>
    <property type="evidence" value="ECO:0007669"/>
    <property type="project" value="InterPro"/>
</dbReference>
<keyword evidence="6 12" id="KW-0067">ATP-binding</keyword>
<evidence type="ECO:0000256" key="4">
    <source>
        <dbReference type="ARBA" id="ARBA00022692"/>
    </source>
</evidence>
<feature type="transmembrane region" description="Helical" evidence="9">
    <location>
        <begin position="49"/>
        <end position="71"/>
    </location>
</feature>
<dbReference type="GO" id="GO:0034040">
    <property type="term" value="F:ATPase-coupled lipid transmembrane transporter activity"/>
    <property type="evidence" value="ECO:0007669"/>
    <property type="project" value="TreeGrafter"/>
</dbReference>
<dbReference type="Pfam" id="PF00664">
    <property type="entry name" value="ABC_membrane"/>
    <property type="match status" value="1"/>
</dbReference>
<dbReference type="InterPro" id="IPR003439">
    <property type="entry name" value="ABC_transporter-like_ATP-bd"/>
</dbReference>
<dbReference type="InterPro" id="IPR003593">
    <property type="entry name" value="AAA+_ATPase"/>
</dbReference>
<proteinExistence type="predicted"/>
<dbReference type="EMBL" id="VIFK01000213">
    <property type="protein sequence ID" value="TQE98381.1"/>
    <property type="molecule type" value="Genomic_DNA"/>
</dbReference>
<name>A0A540VNQ1_9GAMM</name>
<protein>
    <submittedName>
        <fullName evidence="12">ABC transporter ATP-binding protein</fullName>
    </submittedName>
</protein>
<keyword evidence="3" id="KW-1003">Cell membrane</keyword>
<feature type="domain" description="ABC transmembrane type-1" evidence="11">
    <location>
        <begin position="1"/>
        <end position="289"/>
    </location>
</feature>
<dbReference type="GO" id="GO:0005886">
    <property type="term" value="C:plasma membrane"/>
    <property type="evidence" value="ECO:0007669"/>
    <property type="project" value="UniProtKB-SubCell"/>
</dbReference>
<sequence>MLAGSLAEVVTIGAVVPFISLMAKPEMAAEFPLLQQLFGALGWKNLDSLVLPMSIAFVAIVAIATGIRLLLVYASNKLVFAIGHDIGVKLYRVVLQQPYAYHIAQNTSDVIANVNKVQILMNAFLRPAMEGVIAIILSVAILVALMVVDATTALSAGVLFAVLYLVIIRLFRARLKKNSRVIAETQSTRIRAVQEGLGGIRDVILDANHPHYTQEFARFDGQFRNAQAANAFLGQAPRHIVEAIGVGLIVALAYSLSLQPGGLVAALPTLAALALGAQRLLPLIQKIYQAWARYTGNFHVFEDVLNSLGLWTPVSTESTQDLTFQRQIELDLVYFQYSPDEPNVLSGVNLTIPKGSRVGIVGKTGSGKSTLMDILMGLLDPTSGKIEIDGQPIDQESRAAWQARISHVPQHIYLSDATIAENIALGIAPNAIDHERVRRAARQAQIAEFIENHRQGYETRVGERGIQLSGGQRQRIGIARALYKDADVLVFDEASSALDTKTESAVMDAVGQLDPDLTVFIIAHRVQTLRECDLVIRLEEGRVVSTGSYSEVVGSEALQAAAGIQN</sequence>
<dbReference type="InterPro" id="IPR039421">
    <property type="entry name" value="Type_1_exporter"/>
</dbReference>
<keyword evidence="2" id="KW-0813">Transport</keyword>
<dbReference type="SUPFAM" id="SSF90123">
    <property type="entry name" value="ABC transporter transmembrane region"/>
    <property type="match status" value="1"/>
</dbReference>
<evidence type="ECO:0000313" key="12">
    <source>
        <dbReference type="EMBL" id="TQE98381.1"/>
    </source>
</evidence>
<dbReference type="Proteomes" id="UP000315400">
    <property type="component" value="Unassembled WGS sequence"/>
</dbReference>
<dbReference type="InterPro" id="IPR017871">
    <property type="entry name" value="ABC_transporter-like_CS"/>
</dbReference>
<dbReference type="GO" id="GO:0016887">
    <property type="term" value="F:ATP hydrolysis activity"/>
    <property type="evidence" value="ECO:0007669"/>
    <property type="project" value="InterPro"/>
</dbReference>
<evidence type="ECO:0000256" key="7">
    <source>
        <dbReference type="ARBA" id="ARBA00022989"/>
    </source>
</evidence>
<dbReference type="PROSITE" id="PS00211">
    <property type="entry name" value="ABC_TRANSPORTER_1"/>
    <property type="match status" value="1"/>
</dbReference>
<feature type="transmembrane region" description="Helical" evidence="9">
    <location>
        <begin position="240"/>
        <end position="257"/>
    </location>
</feature>
<feature type="transmembrane region" description="Helical" evidence="9">
    <location>
        <begin position="153"/>
        <end position="171"/>
    </location>
</feature>
<evidence type="ECO:0000256" key="3">
    <source>
        <dbReference type="ARBA" id="ARBA00022475"/>
    </source>
</evidence>
<dbReference type="InterPro" id="IPR036640">
    <property type="entry name" value="ABC1_TM_sf"/>
</dbReference>
<comment type="caution">
    <text evidence="12">The sequence shown here is derived from an EMBL/GenBank/DDBJ whole genome shotgun (WGS) entry which is preliminary data.</text>
</comment>
<keyword evidence="4 9" id="KW-0812">Transmembrane</keyword>
<dbReference type="FunFam" id="3.40.50.300:FF:000221">
    <property type="entry name" value="Multidrug ABC transporter ATP-binding protein"/>
    <property type="match status" value="1"/>
</dbReference>
<feature type="domain" description="ABC transporter" evidence="10">
    <location>
        <begin position="328"/>
        <end position="565"/>
    </location>
</feature>
<evidence type="ECO:0000256" key="6">
    <source>
        <dbReference type="ARBA" id="ARBA00022840"/>
    </source>
</evidence>
<evidence type="ECO:0000313" key="13">
    <source>
        <dbReference type="Proteomes" id="UP000315400"/>
    </source>
</evidence>
<gene>
    <name evidence="12" type="ORF">FKY71_14130</name>
</gene>
<dbReference type="SUPFAM" id="SSF52540">
    <property type="entry name" value="P-loop containing nucleoside triphosphate hydrolases"/>
    <property type="match status" value="1"/>
</dbReference>
<keyword evidence="5" id="KW-0547">Nucleotide-binding</keyword>
<dbReference type="AlphaFoldDB" id="A0A540VNQ1"/>
<dbReference type="PANTHER" id="PTHR24221">
    <property type="entry name" value="ATP-BINDING CASSETTE SUB-FAMILY B"/>
    <property type="match status" value="1"/>
</dbReference>
<comment type="subcellular location">
    <subcellularLocation>
        <location evidence="1">Cell membrane</location>
        <topology evidence="1">Multi-pass membrane protein</topology>
    </subcellularLocation>
</comment>
<dbReference type="PROSITE" id="PS50929">
    <property type="entry name" value="ABC_TM1F"/>
    <property type="match status" value="1"/>
</dbReference>
<evidence type="ECO:0000256" key="1">
    <source>
        <dbReference type="ARBA" id="ARBA00004651"/>
    </source>
</evidence>
<keyword evidence="7 9" id="KW-1133">Transmembrane helix</keyword>
<dbReference type="SMART" id="SM00382">
    <property type="entry name" value="AAA"/>
    <property type="match status" value="1"/>
</dbReference>
<dbReference type="Gene3D" id="1.20.1560.10">
    <property type="entry name" value="ABC transporter type 1, transmembrane domain"/>
    <property type="match status" value="1"/>
</dbReference>
<feature type="transmembrane region" description="Helical" evidence="9">
    <location>
        <begin position="128"/>
        <end position="147"/>
    </location>
</feature>
<keyword evidence="8 9" id="KW-0472">Membrane</keyword>
<evidence type="ECO:0000256" key="9">
    <source>
        <dbReference type="SAM" id="Phobius"/>
    </source>
</evidence>
<dbReference type="PROSITE" id="PS50893">
    <property type="entry name" value="ABC_TRANSPORTER_2"/>
    <property type="match status" value="1"/>
</dbReference>
<evidence type="ECO:0000256" key="5">
    <source>
        <dbReference type="ARBA" id="ARBA00022741"/>
    </source>
</evidence>
<dbReference type="PANTHER" id="PTHR24221:SF654">
    <property type="entry name" value="ATP-BINDING CASSETTE SUB-FAMILY B MEMBER 6"/>
    <property type="match status" value="1"/>
</dbReference>
<dbReference type="InterPro" id="IPR027417">
    <property type="entry name" value="P-loop_NTPase"/>
</dbReference>
<evidence type="ECO:0000256" key="2">
    <source>
        <dbReference type="ARBA" id="ARBA00022448"/>
    </source>
</evidence>
<evidence type="ECO:0000259" key="11">
    <source>
        <dbReference type="PROSITE" id="PS50929"/>
    </source>
</evidence>
<reference evidence="12 13" key="1">
    <citation type="submission" date="2019-06" db="EMBL/GenBank/DDBJ databases">
        <title>Metagenome assembled Genome of Spiribacter salinus SL48-SHIP from the microbial mat of Salt Lake 48 (Novosibirsk region, Russia).</title>
        <authorList>
            <person name="Shipova A."/>
            <person name="Rozanov A.S."/>
            <person name="Bryanskaya A.V."/>
            <person name="Peltek S.E."/>
        </authorList>
    </citation>
    <scope>NUCLEOTIDE SEQUENCE [LARGE SCALE GENOMIC DNA]</scope>
    <source>
        <strain evidence="12">SL48-SHIP-2</strain>
    </source>
</reference>